<dbReference type="AlphaFoldDB" id="U4KXV9"/>
<protein>
    <submittedName>
        <fullName evidence="1">Uncharacterized protein</fullName>
    </submittedName>
</protein>
<organism evidence="1 2">
    <name type="scientific">Pyronema omphalodes (strain CBS 100304)</name>
    <name type="common">Pyronema confluens</name>
    <dbReference type="NCBI Taxonomy" id="1076935"/>
    <lineage>
        <taxon>Eukaryota</taxon>
        <taxon>Fungi</taxon>
        <taxon>Dikarya</taxon>
        <taxon>Ascomycota</taxon>
        <taxon>Pezizomycotina</taxon>
        <taxon>Pezizomycetes</taxon>
        <taxon>Pezizales</taxon>
        <taxon>Pyronemataceae</taxon>
        <taxon>Pyronema</taxon>
    </lineage>
</organism>
<evidence type="ECO:0000313" key="2">
    <source>
        <dbReference type="Proteomes" id="UP000018144"/>
    </source>
</evidence>
<gene>
    <name evidence="1" type="ORF">PCON_06343</name>
</gene>
<dbReference type="Proteomes" id="UP000018144">
    <property type="component" value="Unassembled WGS sequence"/>
</dbReference>
<accession>U4KXV9</accession>
<dbReference type="EMBL" id="HF935310">
    <property type="protein sequence ID" value="CCX06756.1"/>
    <property type="molecule type" value="Genomic_DNA"/>
</dbReference>
<name>U4KXV9_PYROM</name>
<keyword evidence="2" id="KW-1185">Reference proteome</keyword>
<sequence length="61" mass="6993">MSNTHCGCTADMANLLLRYDLDVPVHTDRSVVDAEYMQLIRCINQRIKSTSKSETTRLTEF</sequence>
<evidence type="ECO:0000313" key="1">
    <source>
        <dbReference type="EMBL" id="CCX06756.1"/>
    </source>
</evidence>
<proteinExistence type="predicted"/>
<reference evidence="1 2" key="1">
    <citation type="journal article" date="2013" name="PLoS Genet.">
        <title>The genome and development-dependent transcriptomes of Pyronema confluens: a window into fungal evolution.</title>
        <authorList>
            <person name="Traeger S."/>
            <person name="Altegoer F."/>
            <person name="Freitag M."/>
            <person name="Gabaldon T."/>
            <person name="Kempken F."/>
            <person name="Kumar A."/>
            <person name="Marcet-Houben M."/>
            <person name="Poggeler S."/>
            <person name="Stajich J.E."/>
            <person name="Nowrousian M."/>
        </authorList>
    </citation>
    <scope>NUCLEOTIDE SEQUENCE [LARGE SCALE GENOMIC DNA]</scope>
    <source>
        <strain evidence="2">CBS 100304</strain>
        <tissue evidence="1">Vegetative mycelium</tissue>
    </source>
</reference>